<protein>
    <submittedName>
        <fullName evidence="1">Uncharacterized protein</fullName>
    </submittedName>
</protein>
<gene>
    <name evidence="1" type="ORF">ACFSDX_08720</name>
</gene>
<comment type="caution">
    <text evidence="1">The sequence shown here is derived from an EMBL/GenBank/DDBJ whole genome shotgun (WGS) entry which is preliminary data.</text>
</comment>
<dbReference type="RefSeq" id="WP_382312941.1">
    <property type="nucleotide sequence ID" value="NZ_JBHUFD010000003.1"/>
</dbReference>
<evidence type="ECO:0000313" key="2">
    <source>
        <dbReference type="Proteomes" id="UP001597197"/>
    </source>
</evidence>
<name>A0ABW4QSN0_9BACT</name>
<reference evidence="2" key="1">
    <citation type="journal article" date="2019" name="Int. J. Syst. Evol. Microbiol.">
        <title>The Global Catalogue of Microorganisms (GCM) 10K type strain sequencing project: providing services to taxonomists for standard genome sequencing and annotation.</title>
        <authorList>
            <consortium name="The Broad Institute Genomics Platform"/>
            <consortium name="The Broad Institute Genome Sequencing Center for Infectious Disease"/>
            <person name="Wu L."/>
            <person name="Ma J."/>
        </authorList>
    </citation>
    <scope>NUCLEOTIDE SEQUENCE [LARGE SCALE GENOMIC DNA]</scope>
    <source>
        <strain evidence="2">CGMCC 1.15795</strain>
    </source>
</reference>
<dbReference type="EMBL" id="JBHUFD010000003">
    <property type="protein sequence ID" value="MFD1872509.1"/>
    <property type="molecule type" value="Genomic_DNA"/>
</dbReference>
<organism evidence="1 2">
    <name type="scientific">Hymenobacter bucti</name>
    <dbReference type="NCBI Taxonomy" id="1844114"/>
    <lineage>
        <taxon>Bacteria</taxon>
        <taxon>Pseudomonadati</taxon>
        <taxon>Bacteroidota</taxon>
        <taxon>Cytophagia</taxon>
        <taxon>Cytophagales</taxon>
        <taxon>Hymenobacteraceae</taxon>
        <taxon>Hymenobacter</taxon>
    </lineage>
</organism>
<sequence length="175" mass="18944">MNYFPFPAGLPGQVARAARQAGQRAGQTGRLFRQLVQRTLDAVQDVLRAEIQNGHARLVVDFLADKALPAARVLLLERMTASLLLRLGLRGVFMSNVVGWVLPFVLEKLFQAARTSGLLAKLEANPTVADTLARVEELRHAATRLIFPDGDTGAVVLTDEEAAALLAQQPAAPKK</sequence>
<proteinExistence type="predicted"/>
<evidence type="ECO:0000313" key="1">
    <source>
        <dbReference type="EMBL" id="MFD1872509.1"/>
    </source>
</evidence>
<keyword evidence="2" id="KW-1185">Reference proteome</keyword>
<accession>A0ABW4QSN0</accession>
<dbReference type="Proteomes" id="UP001597197">
    <property type="component" value="Unassembled WGS sequence"/>
</dbReference>